<protein>
    <submittedName>
        <fullName evidence="1">Uncharacterized protein</fullName>
    </submittedName>
</protein>
<name>A0ABR3EP44_9AGAR</name>
<comment type="caution">
    <text evidence="1">The sequence shown here is derived from an EMBL/GenBank/DDBJ whole genome shotgun (WGS) entry which is preliminary data.</text>
</comment>
<gene>
    <name evidence="1" type="ORF">V5O48_017387</name>
</gene>
<evidence type="ECO:0000313" key="2">
    <source>
        <dbReference type="Proteomes" id="UP001465976"/>
    </source>
</evidence>
<evidence type="ECO:0000313" key="1">
    <source>
        <dbReference type="EMBL" id="KAL0564655.1"/>
    </source>
</evidence>
<dbReference type="EMBL" id="JBAHYK010002644">
    <property type="protein sequence ID" value="KAL0564655.1"/>
    <property type="molecule type" value="Genomic_DNA"/>
</dbReference>
<accession>A0ABR3EP44</accession>
<proteinExistence type="predicted"/>
<sequence length="87" mass="9525">MLGFELANNSNDASAVNQTARNIVKMVPGIGIELMKVVGDLDGNSILIKFKFRNDAQLFCFGWKNAHANSEYKDIKVAMVSSQGQGF</sequence>
<keyword evidence="2" id="KW-1185">Reference proteome</keyword>
<dbReference type="Proteomes" id="UP001465976">
    <property type="component" value="Unassembled WGS sequence"/>
</dbReference>
<reference evidence="1 2" key="1">
    <citation type="submission" date="2024-02" db="EMBL/GenBank/DDBJ databases">
        <title>A draft genome for the cacao thread blight pathogen Marasmius crinis-equi.</title>
        <authorList>
            <person name="Cohen S.P."/>
            <person name="Baruah I.K."/>
            <person name="Amoako-Attah I."/>
            <person name="Bukari Y."/>
            <person name="Meinhardt L.W."/>
            <person name="Bailey B.A."/>
        </authorList>
    </citation>
    <scope>NUCLEOTIDE SEQUENCE [LARGE SCALE GENOMIC DNA]</scope>
    <source>
        <strain evidence="1 2">GH-76</strain>
    </source>
</reference>
<organism evidence="1 2">
    <name type="scientific">Marasmius crinis-equi</name>
    <dbReference type="NCBI Taxonomy" id="585013"/>
    <lineage>
        <taxon>Eukaryota</taxon>
        <taxon>Fungi</taxon>
        <taxon>Dikarya</taxon>
        <taxon>Basidiomycota</taxon>
        <taxon>Agaricomycotina</taxon>
        <taxon>Agaricomycetes</taxon>
        <taxon>Agaricomycetidae</taxon>
        <taxon>Agaricales</taxon>
        <taxon>Marasmiineae</taxon>
        <taxon>Marasmiaceae</taxon>
        <taxon>Marasmius</taxon>
    </lineage>
</organism>